<evidence type="ECO:0000256" key="3">
    <source>
        <dbReference type="ARBA" id="ARBA00022771"/>
    </source>
</evidence>
<feature type="region of interest" description="Disordered" evidence="5">
    <location>
        <begin position="125"/>
        <end position="149"/>
    </location>
</feature>
<evidence type="ECO:0000256" key="5">
    <source>
        <dbReference type="SAM" id="MobiDB-lite"/>
    </source>
</evidence>
<dbReference type="PROSITE" id="PS00028">
    <property type="entry name" value="ZINC_FINGER_C2H2_1"/>
    <property type="match status" value="1"/>
</dbReference>
<dbReference type="PANTHER" id="PTHR24403">
    <property type="entry name" value="ZINC FINGER PROTEIN"/>
    <property type="match status" value="1"/>
</dbReference>
<feature type="compositionally biased region" description="Basic and acidic residues" evidence="5">
    <location>
        <begin position="17"/>
        <end position="31"/>
    </location>
</feature>
<gene>
    <name evidence="7" type="ORF">Hamer_G001150</name>
</gene>
<protein>
    <recommendedName>
        <fullName evidence="6">C2H2-type domain-containing protein</fullName>
    </recommendedName>
</protein>
<proteinExistence type="predicted"/>
<dbReference type="GO" id="GO:0005634">
    <property type="term" value="C:nucleus"/>
    <property type="evidence" value="ECO:0007669"/>
    <property type="project" value="TreeGrafter"/>
</dbReference>
<evidence type="ECO:0000256" key="1">
    <source>
        <dbReference type="ARBA" id="ARBA00022723"/>
    </source>
</evidence>
<feature type="region of interest" description="Disordered" evidence="5">
    <location>
        <begin position="1"/>
        <end position="50"/>
    </location>
</feature>
<name>A0A8J5N2W4_HOMAM</name>
<feature type="compositionally biased region" description="Polar residues" evidence="5">
    <location>
        <begin position="32"/>
        <end position="44"/>
    </location>
</feature>
<feature type="domain" description="C2H2-type" evidence="6">
    <location>
        <begin position="191"/>
        <end position="211"/>
    </location>
</feature>
<evidence type="ECO:0000313" key="8">
    <source>
        <dbReference type="Proteomes" id="UP000747542"/>
    </source>
</evidence>
<feature type="compositionally biased region" description="Polar residues" evidence="5">
    <location>
        <begin position="131"/>
        <end position="146"/>
    </location>
</feature>
<reference evidence="7" key="1">
    <citation type="journal article" date="2021" name="Sci. Adv.">
        <title>The American lobster genome reveals insights on longevity, neural, and immune adaptations.</title>
        <authorList>
            <person name="Polinski J.M."/>
            <person name="Zimin A.V."/>
            <person name="Clark K.F."/>
            <person name="Kohn A.B."/>
            <person name="Sadowski N."/>
            <person name="Timp W."/>
            <person name="Ptitsyn A."/>
            <person name="Khanna P."/>
            <person name="Romanova D.Y."/>
            <person name="Williams P."/>
            <person name="Greenwood S.J."/>
            <person name="Moroz L.L."/>
            <person name="Walt D.R."/>
            <person name="Bodnar A.G."/>
        </authorList>
    </citation>
    <scope>NUCLEOTIDE SEQUENCE</scope>
    <source>
        <strain evidence="7">GMGI-L3</strain>
    </source>
</reference>
<evidence type="ECO:0000256" key="4">
    <source>
        <dbReference type="ARBA" id="ARBA00022833"/>
    </source>
</evidence>
<dbReference type="SMART" id="SM00355">
    <property type="entry name" value="ZnF_C2H2"/>
    <property type="match status" value="3"/>
</dbReference>
<feature type="compositionally biased region" description="Polar residues" evidence="5">
    <location>
        <begin position="85"/>
        <end position="95"/>
    </location>
</feature>
<evidence type="ECO:0000313" key="7">
    <source>
        <dbReference type="EMBL" id="KAG7172144.1"/>
    </source>
</evidence>
<keyword evidence="8" id="KW-1185">Reference proteome</keyword>
<accession>A0A8J5N2W4</accession>
<dbReference type="PANTHER" id="PTHR24403:SF67">
    <property type="entry name" value="FI01116P-RELATED"/>
    <property type="match status" value="1"/>
</dbReference>
<keyword evidence="1" id="KW-0479">Metal-binding</keyword>
<dbReference type="SUPFAM" id="SSF57667">
    <property type="entry name" value="beta-beta-alpha zinc fingers"/>
    <property type="match status" value="1"/>
</dbReference>
<dbReference type="GO" id="GO:0008270">
    <property type="term" value="F:zinc ion binding"/>
    <property type="evidence" value="ECO:0007669"/>
    <property type="project" value="UniProtKB-KW"/>
</dbReference>
<dbReference type="Gene3D" id="3.30.160.60">
    <property type="entry name" value="Classic Zinc Finger"/>
    <property type="match status" value="1"/>
</dbReference>
<dbReference type="GO" id="GO:0010468">
    <property type="term" value="P:regulation of gene expression"/>
    <property type="evidence" value="ECO:0007669"/>
    <property type="project" value="TreeGrafter"/>
</dbReference>
<keyword evidence="4" id="KW-0862">Zinc</keyword>
<dbReference type="InterPro" id="IPR050688">
    <property type="entry name" value="Zinc_finger/UBP_domain"/>
</dbReference>
<keyword evidence="2" id="KW-0677">Repeat</keyword>
<comment type="caution">
    <text evidence="7">The sequence shown here is derived from an EMBL/GenBank/DDBJ whole genome shotgun (WGS) entry which is preliminary data.</text>
</comment>
<evidence type="ECO:0000259" key="6">
    <source>
        <dbReference type="PROSITE" id="PS00028"/>
    </source>
</evidence>
<keyword evidence="3" id="KW-0863">Zinc-finger</keyword>
<organism evidence="7 8">
    <name type="scientific">Homarus americanus</name>
    <name type="common">American lobster</name>
    <dbReference type="NCBI Taxonomy" id="6706"/>
    <lineage>
        <taxon>Eukaryota</taxon>
        <taxon>Metazoa</taxon>
        <taxon>Ecdysozoa</taxon>
        <taxon>Arthropoda</taxon>
        <taxon>Crustacea</taxon>
        <taxon>Multicrustacea</taxon>
        <taxon>Malacostraca</taxon>
        <taxon>Eumalacostraca</taxon>
        <taxon>Eucarida</taxon>
        <taxon>Decapoda</taxon>
        <taxon>Pleocyemata</taxon>
        <taxon>Astacidea</taxon>
        <taxon>Nephropoidea</taxon>
        <taxon>Nephropidae</taxon>
        <taxon>Homarus</taxon>
    </lineage>
</organism>
<dbReference type="InterPro" id="IPR036236">
    <property type="entry name" value="Znf_C2H2_sf"/>
</dbReference>
<evidence type="ECO:0000256" key="2">
    <source>
        <dbReference type="ARBA" id="ARBA00022737"/>
    </source>
</evidence>
<dbReference type="InterPro" id="IPR013087">
    <property type="entry name" value="Znf_C2H2_type"/>
</dbReference>
<dbReference type="AlphaFoldDB" id="A0A8J5N2W4"/>
<feature type="compositionally biased region" description="Low complexity" evidence="5">
    <location>
        <begin position="72"/>
        <end position="84"/>
    </location>
</feature>
<feature type="region of interest" description="Disordered" evidence="5">
    <location>
        <begin position="71"/>
        <end position="98"/>
    </location>
</feature>
<sequence>MVGGSSSRDCPLGDAEDFLRRLEDKTHKQDRQSAPTIPGSSSMDNVGGVFPSTSTLVPPAITLTSAQHLFPSSSSSSSASASTSVNNNGTSRLPDSSSSSLFCSICTYYIARNMRDLINHQRTHHFDHGQQHQPVHSKQPSSNRMLTSEEREQRVFKCPYCNVQAKGRNAIENHVINHSAGEEGPDRLYWCSFCTLKCRSAPGLSSHMKRHEYQGDC</sequence>
<dbReference type="Proteomes" id="UP000747542">
    <property type="component" value="Unassembled WGS sequence"/>
</dbReference>
<dbReference type="EMBL" id="JAHLQT010011632">
    <property type="protein sequence ID" value="KAG7172144.1"/>
    <property type="molecule type" value="Genomic_DNA"/>
</dbReference>